<evidence type="ECO:0000256" key="2">
    <source>
        <dbReference type="ARBA" id="ARBA00022737"/>
    </source>
</evidence>
<dbReference type="GO" id="GO:0005737">
    <property type="term" value="C:cytoplasm"/>
    <property type="evidence" value="ECO:0007669"/>
    <property type="project" value="TreeGrafter"/>
</dbReference>
<dbReference type="SMART" id="SM00369">
    <property type="entry name" value="LRR_TYP"/>
    <property type="match status" value="3"/>
</dbReference>
<accession>A0A820C4W6</accession>
<gene>
    <name evidence="3" type="ORF">FNK824_LOCUS37042</name>
</gene>
<protein>
    <recommendedName>
        <fullName evidence="5">Leucine-rich repeat protein soc-2 homolog</fullName>
    </recommendedName>
</protein>
<dbReference type="AlphaFoldDB" id="A0A820C4W6"/>
<keyword evidence="2" id="KW-0677">Repeat</keyword>
<dbReference type="InterPro" id="IPR003591">
    <property type="entry name" value="Leu-rich_rpt_typical-subtyp"/>
</dbReference>
<evidence type="ECO:0000313" key="3">
    <source>
        <dbReference type="EMBL" id="CAF4216697.1"/>
    </source>
</evidence>
<dbReference type="Pfam" id="PF00560">
    <property type="entry name" value="LRR_1"/>
    <property type="match status" value="1"/>
</dbReference>
<dbReference type="InterPro" id="IPR001611">
    <property type="entry name" value="Leu-rich_rpt"/>
</dbReference>
<keyword evidence="1" id="KW-0433">Leucine-rich repeat</keyword>
<sequence length="219" mass="25050">LYVFVSTIQMPGASLNYHSSLSVDETATYSRRIHPSQQYYYHQSIEQSNFYTYPSQLSIQNDHQQKSSLSTTDTKKCEWNELEVTGNVRNLSPILWTLSQLTVLYLNDNQLTRLPSEIACLTNLVTLDLSNNKLRNLPSEIGELISLRELNLTNNSIRNLPYELGKLFRLQSLGLMGNPLPAEIFTIYTESNGLQKLLTYFLDSLPSSLNGINIKYYIK</sequence>
<dbReference type="InterPro" id="IPR050216">
    <property type="entry name" value="LRR_domain-containing"/>
</dbReference>
<dbReference type="PANTHER" id="PTHR48051">
    <property type="match status" value="1"/>
</dbReference>
<organism evidence="3 4">
    <name type="scientific">Rotaria sordida</name>
    <dbReference type="NCBI Taxonomy" id="392033"/>
    <lineage>
        <taxon>Eukaryota</taxon>
        <taxon>Metazoa</taxon>
        <taxon>Spiralia</taxon>
        <taxon>Gnathifera</taxon>
        <taxon>Rotifera</taxon>
        <taxon>Eurotatoria</taxon>
        <taxon>Bdelloidea</taxon>
        <taxon>Philodinida</taxon>
        <taxon>Philodinidae</taxon>
        <taxon>Rotaria</taxon>
    </lineage>
</organism>
<dbReference type="Proteomes" id="UP000663874">
    <property type="component" value="Unassembled WGS sequence"/>
</dbReference>
<dbReference type="EMBL" id="CAJOBE010018043">
    <property type="protein sequence ID" value="CAF4216697.1"/>
    <property type="molecule type" value="Genomic_DNA"/>
</dbReference>
<dbReference type="InterPro" id="IPR032675">
    <property type="entry name" value="LRR_dom_sf"/>
</dbReference>
<name>A0A820C4W6_9BILA</name>
<evidence type="ECO:0000256" key="1">
    <source>
        <dbReference type="ARBA" id="ARBA00022614"/>
    </source>
</evidence>
<evidence type="ECO:0008006" key="5">
    <source>
        <dbReference type="Google" id="ProtNLM"/>
    </source>
</evidence>
<dbReference type="Gene3D" id="3.80.10.10">
    <property type="entry name" value="Ribonuclease Inhibitor"/>
    <property type="match status" value="1"/>
</dbReference>
<dbReference type="PRINTS" id="PR00019">
    <property type="entry name" value="LEURICHRPT"/>
</dbReference>
<evidence type="ECO:0000313" key="4">
    <source>
        <dbReference type="Proteomes" id="UP000663874"/>
    </source>
</evidence>
<dbReference type="InterPro" id="IPR025875">
    <property type="entry name" value="Leu-rich_rpt_4"/>
</dbReference>
<reference evidence="3" key="1">
    <citation type="submission" date="2021-02" db="EMBL/GenBank/DDBJ databases">
        <authorList>
            <person name="Nowell W R."/>
        </authorList>
    </citation>
    <scope>NUCLEOTIDE SEQUENCE</scope>
</reference>
<comment type="caution">
    <text evidence="3">The sequence shown here is derived from an EMBL/GenBank/DDBJ whole genome shotgun (WGS) entry which is preliminary data.</text>
</comment>
<dbReference type="PROSITE" id="PS51450">
    <property type="entry name" value="LRR"/>
    <property type="match status" value="3"/>
</dbReference>
<dbReference type="SUPFAM" id="SSF52075">
    <property type="entry name" value="Outer arm dynein light chain 1"/>
    <property type="match status" value="1"/>
</dbReference>
<dbReference type="PANTHER" id="PTHR48051:SF1">
    <property type="entry name" value="RAS SUPPRESSOR PROTEIN 1"/>
    <property type="match status" value="1"/>
</dbReference>
<proteinExistence type="predicted"/>
<feature type="non-terminal residue" evidence="3">
    <location>
        <position position="1"/>
    </location>
</feature>
<dbReference type="Pfam" id="PF12799">
    <property type="entry name" value="LRR_4"/>
    <property type="match status" value="1"/>
</dbReference>